<accession>A0ABW0KL86</accession>
<dbReference type="InterPro" id="IPR029058">
    <property type="entry name" value="AB_hydrolase_fold"/>
</dbReference>
<evidence type="ECO:0000313" key="1">
    <source>
        <dbReference type="EMBL" id="MFC5454230.1"/>
    </source>
</evidence>
<organism evidence="1 2">
    <name type="scientific">Prosthecobacter fluviatilis</name>
    <dbReference type="NCBI Taxonomy" id="445931"/>
    <lineage>
        <taxon>Bacteria</taxon>
        <taxon>Pseudomonadati</taxon>
        <taxon>Verrucomicrobiota</taxon>
        <taxon>Verrucomicrobiia</taxon>
        <taxon>Verrucomicrobiales</taxon>
        <taxon>Verrucomicrobiaceae</taxon>
        <taxon>Prosthecobacter</taxon>
    </lineage>
</organism>
<dbReference type="Gene3D" id="3.40.50.1820">
    <property type="entry name" value="alpha/beta hydrolase"/>
    <property type="match status" value="1"/>
</dbReference>
<reference evidence="2" key="1">
    <citation type="journal article" date="2019" name="Int. J. Syst. Evol. Microbiol.">
        <title>The Global Catalogue of Microorganisms (GCM) 10K type strain sequencing project: providing services to taxonomists for standard genome sequencing and annotation.</title>
        <authorList>
            <consortium name="The Broad Institute Genomics Platform"/>
            <consortium name="The Broad Institute Genome Sequencing Center for Infectious Disease"/>
            <person name="Wu L."/>
            <person name="Ma J."/>
        </authorList>
    </citation>
    <scope>NUCLEOTIDE SEQUENCE [LARGE SCALE GENOMIC DNA]</scope>
    <source>
        <strain evidence="2">CGMCC 4.1469</strain>
    </source>
</reference>
<dbReference type="RefSeq" id="WP_377164087.1">
    <property type="nucleotide sequence ID" value="NZ_JBHSMQ010000001.1"/>
</dbReference>
<dbReference type="PANTHER" id="PTHR22946">
    <property type="entry name" value="DIENELACTONE HYDROLASE DOMAIN-CONTAINING PROTEIN-RELATED"/>
    <property type="match status" value="1"/>
</dbReference>
<name>A0ABW0KL86_9BACT</name>
<gene>
    <name evidence="1" type="ORF">ACFQDI_05130</name>
</gene>
<dbReference type="EMBL" id="JBHSMQ010000001">
    <property type="protein sequence ID" value="MFC5454230.1"/>
    <property type="molecule type" value="Genomic_DNA"/>
</dbReference>
<keyword evidence="1" id="KW-0378">Hydrolase</keyword>
<dbReference type="Proteomes" id="UP001596052">
    <property type="component" value="Unassembled WGS sequence"/>
</dbReference>
<comment type="caution">
    <text evidence="1">The sequence shown here is derived from an EMBL/GenBank/DDBJ whole genome shotgun (WGS) entry which is preliminary data.</text>
</comment>
<evidence type="ECO:0000313" key="2">
    <source>
        <dbReference type="Proteomes" id="UP001596052"/>
    </source>
</evidence>
<dbReference type="SUPFAM" id="SSF53474">
    <property type="entry name" value="alpha/beta-Hydrolases"/>
    <property type="match status" value="1"/>
</dbReference>
<sequence>MNQSPAPISFTRRALLTKSGAALLSGWCGKSLFGEEGQKPLPEGWHLRMGQAQTPAEAIAELEAFKKATPDLASWEKRKATIRRGILEGARLANPPEKPPLDPVYSNKRTYEGYTAESVYIRSWPGFYITGTLYRPLGMKPPYAGIVSAHGHGGRFLPSRQTRCAVLARMGAVVFHYDMVGYGDSKKAGWDHGKVPEIQRLIMWNCIRALDFVSSIEGVDPQRIGMTGNSGGATQTFLTSALDERIAVAVPSCQVSAHFFGGCPCESGMPIHWGPNHKTNNAEIAAMTAPRPQLIISNGADYTQHTPEVEFRYIQHIYSLYRATDKVVNAHFPLEGHDYGPSKRLAAYPFFIRHLGLNSLRAWAKEEQINETFAKVETEEEMLVFNAGNPWPKDSVAPNTPLPF</sequence>
<proteinExistence type="predicted"/>
<dbReference type="EC" id="3.4.-.-" evidence="1"/>
<dbReference type="InterPro" id="IPR050261">
    <property type="entry name" value="FrsA_esterase"/>
</dbReference>
<dbReference type="PANTHER" id="PTHR22946:SF8">
    <property type="entry name" value="ACETYL XYLAN ESTERASE DOMAIN-CONTAINING PROTEIN"/>
    <property type="match status" value="1"/>
</dbReference>
<dbReference type="GO" id="GO:0016787">
    <property type="term" value="F:hydrolase activity"/>
    <property type="evidence" value="ECO:0007669"/>
    <property type="project" value="UniProtKB-KW"/>
</dbReference>
<protein>
    <submittedName>
        <fullName evidence="1">Alpha/beta hydrolase family protein</fullName>
        <ecNumber evidence="1">3.4.-.-</ecNumber>
    </submittedName>
</protein>
<keyword evidence="2" id="KW-1185">Reference proteome</keyword>